<comment type="caution">
    <text evidence="7">The sequence shown here is derived from an EMBL/GenBank/DDBJ whole genome shotgun (WGS) entry which is preliminary data.</text>
</comment>
<keyword evidence="1" id="KW-0963">Cytoplasm</keyword>
<dbReference type="InterPro" id="IPR045871">
    <property type="entry name" value="AHP1-5/YPD1"/>
</dbReference>
<dbReference type="FunFam" id="1.20.120.160:FF:000001">
    <property type="entry name" value="Histidine-containing phosphotransfer protein 1"/>
    <property type="match status" value="1"/>
</dbReference>
<evidence type="ECO:0000256" key="1">
    <source>
        <dbReference type="ARBA" id="ARBA00022490"/>
    </source>
</evidence>
<dbReference type="GO" id="GO:0000160">
    <property type="term" value="P:phosphorelay signal transduction system"/>
    <property type="evidence" value="ECO:0007669"/>
    <property type="project" value="UniProtKB-UniRule"/>
</dbReference>
<reference evidence="7 8" key="1">
    <citation type="submission" date="2024-08" db="EMBL/GenBank/DDBJ databases">
        <title>Insights into the chromosomal genome structure of Flemingia macrophylla.</title>
        <authorList>
            <person name="Ding Y."/>
            <person name="Zhao Y."/>
            <person name="Bi W."/>
            <person name="Wu M."/>
            <person name="Zhao G."/>
            <person name="Gong Y."/>
            <person name="Li W."/>
            <person name="Zhang P."/>
        </authorList>
    </citation>
    <scope>NUCLEOTIDE SEQUENCE [LARGE SCALE GENOMIC DNA]</scope>
    <source>
        <strain evidence="7">DYQJB</strain>
        <tissue evidence="7">Leaf</tissue>
    </source>
</reference>
<comment type="subcellular location">
    <subcellularLocation>
        <location evidence="6">Cytoplasm</location>
        <location evidence="6">Cytosol</location>
    </subcellularLocation>
    <subcellularLocation>
        <location evidence="6">Nucleus</location>
    </subcellularLocation>
</comment>
<protein>
    <recommendedName>
        <fullName evidence="6">Histidine-containing phosphotransfer protein</fullName>
    </recommendedName>
</protein>
<keyword evidence="8" id="KW-1185">Reference proteome</keyword>
<keyword evidence="3" id="KW-0007">Acetylation</keyword>
<evidence type="ECO:0000256" key="4">
    <source>
        <dbReference type="ARBA" id="ARBA00023012"/>
    </source>
</evidence>
<dbReference type="Proteomes" id="UP001603857">
    <property type="component" value="Unassembled WGS sequence"/>
</dbReference>
<keyword evidence="4 6" id="KW-0902">Two-component regulatory system</keyword>
<evidence type="ECO:0000256" key="3">
    <source>
        <dbReference type="ARBA" id="ARBA00022990"/>
    </source>
</evidence>
<dbReference type="AlphaFoldDB" id="A0ABD1M829"/>
<dbReference type="GO" id="GO:0005634">
    <property type="term" value="C:nucleus"/>
    <property type="evidence" value="ECO:0007669"/>
    <property type="project" value="UniProtKB-SubCell"/>
</dbReference>
<name>A0ABD1M829_9FABA</name>
<gene>
    <name evidence="7" type="ORF">Fmac_019525</name>
</gene>
<comment type="function">
    <text evidence="6">Functions as a two-component phosphorelay mediators between cytokinin sensor histidine kinases and response regulators (B-type ARRs). Plays an important role in propagating cytokinin signal transduction.</text>
</comment>
<dbReference type="GO" id="GO:0005829">
    <property type="term" value="C:cytosol"/>
    <property type="evidence" value="ECO:0007669"/>
    <property type="project" value="UniProtKB-SubCell"/>
</dbReference>
<evidence type="ECO:0000256" key="6">
    <source>
        <dbReference type="RuleBase" id="RU369004"/>
    </source>
</evidence>
<dbReference type="SUPFAM" id="SSF47226">
    <property type="entry name" value="Histidine-containing phosphotransfer domain, HPT domain"/>
    <property type="match status" value="1"/>
</dbReference>
<evidence type="ECO:0000256" key="5">
    <source>
        <dbReference type="ARBA" id="ARBA00023242"/>
    </source>
</evidence>
<dbReference type="Gene3D" id="1.20.120.160">
    <property type="entry name" value="HPT domain"/>
    <property type="match status" value="1"/>
</dbReference>
<evidence type="ECO:0000256" key="2">
    <source>
        <dbReference type="ARBA" id="ARBA00022864"/>
    </source>
</evidence>
<dbReference type="PANTHER" id="PTHR28242">
    <property type="entry name" value="PHOSPHORELAY INTERMEDIATE PROTEIN YPD1"/>
    <property type="match status" value="1"/>
</dbReference>
<dbReference type="GO" id="GO:0009927">
    <property type="term" value="F:histidine phosphotransfer kinase activity"/>
    <property type="evidence" value="ECO:0007669"/>
    <property type="project" value="UniProtKB-UniRule"/>
</dbReference>
<dbReference type="GO" id="GO:0043424">
    <property type="term" value="F:protein histidine kinase binding"/>
    <property type="evidence" value="ECO:0007669"/>
    <property type="project" value="UniProtKB-UniRule"/>
</dbReference>
<accession>A0ABD1M829</accession>
<evidence type="ECO:0000313" key="8">
    <source>
        <dbReference type="Proteomes" id="UP001603857"/>
    </source>
</evidence>
<organism evidence="7 8">
    <name type="scientific">Flemingia macrophylla</name>
    <dbReference type="NCBI Taxonomy" id="520843"/>
    <lineage>
        <taxon>Eukaryota</taxon>
        <taxon>Viridiplantae</taxon>
        <taxon>Streptophyta</taxon>
        <taxon>Embryophyta</taxon>
        <taxon>Tracheophyta</taxon>
        <taxon>Spermatophyta</taxon>
        <taxon>Magnoliopsida</taxon>
        <taxon>eudicotyledons</taxon>
        <taxon>Gunneridae</taxon>
        <taxon>Pentapetalae</taxon>
        <taxon>rosids</taxon>
        <taxon>fabids</taxon>
        <taxon>Fabales</taxon>
        <taxon>Fabaceae</taxon>
        <taxon>Papilionoideae</taxon>
        <taxon>50 kb inversion clade</taxon>
        <taxon>NPAAA clade</taxon>
        <taxon>indigoferoid/millettioid clade</taxon>
        <taxon>Phaseoleae</taxon>
        <taxon>Flemingia</taxon>
    </lineage>
</organism>
<sequence length="162" mass="18114">MALPILKGLLQGYVKSLFDEGVVDDQFNVVMSLKRIGEADRAVDMIETYVGDVEKILSELSRHVDDPTVDFCKLKSLARELEDRSASIGAEHVRLACADVIKACDEKHHQNFSRNLPWLKNEFSNTKNKLSAFVQMERRIMRVEGSQSVSTSQASTSGSKLP</sequence>
<proteinExistence type="predicted"/>
<evidence type="ECO:0000313" key="7">
    <source>
        <dbReference type="EMBL" id="KAL2331944.1"/>
    </source>
</evidence>
<keyword evidence="5" id="KW-0539">Nucleus</keyword>
<keyword evidence="2 6" id="KW-0932">Cytokinin signaling pathway</keyword>
<dbReference type="InterPro" id="IPR036641">
    <property type="entry name" value="HPT_dom_sf"/>
</dbReference>
<comment type="domain">
    <text evidence="6">Histidine-containing phosphotransfer domain (HPt) contains an active histidine that mediates the phosphotransfer.</text>
</comment>
<dbReference type="GO" id="GO:0009736">
    <property type="term" value="P:cytokinin-activated signaling pathway"/>
    <property type="evidence" value="ECO:0007669"/>
    <property type="project" value="UniProtKB-KW"/>
</dbReference>
<dbReference type="EMBL" id="JBGMDY010000006">
    <property type="protein sequence ID" value="KAL2331944.1"/>
    <property type="molecule type" value="Genomic_DNA"/>
</dbReference>
<dbReference type="PANTHER" id="PTHR28242:SF7">
    <property type="entry name" value="HISTIDINE-CONTAINING PHOSPHOTRANSFER PROTEIN"/>
    <property type="match status" value="1"/>
</dbReference>